<name>A0A8X7UJZ4_BRACI</name>
<proteinExistence type="predicted"/>
<evidence type="ECO:0000313" key="1">
    <source>
        <dbReference type="EMBL" id="KAG2282630.1"/>
    </source>
</evidence>
<sequence>MHSDSKVTYRSNSVVSDTATTDDLIHHYDALKIDALNDFENDIEEGDAADADMEEAFVGDQHVRNKQDGSFLMIEANKMGDTGEADGESGQKVITSSSTRSLFPAGNPRRASPRINAKTVTHLENGARGKRGLSTRKATTTSDAGGSSIMEEYYRSRSCRSLPPIKEEETLGYLVRQGTLSPRRVGATIQVSPQRRNGVWKAKVVIGSKQLGEILAVEGNTHALIDQLRIAAAEASASEIVGGRNLSSRKSKESYFC</sequence>
<accession>A0A8X7UJZ4</accession>
<comment type="caution">
    <text evidence="1">The sequence shown here is derived from an EMBL/GenBank/DDBJ whole genome shotgun (WGS) entry which is preliminary data.</text>
</comment>
<dbReference type="OrthoDB" id="1916282at2759"/>
<organism evidence="1 2">
    <name type="scientific">Brassica carinata</name>
    <name type="common">Ethiopian mustard</name>
    <name type="synonym">Abyssinian cabbage</name>
    <dbReference type="NCBI Taxonomy" id="52824"/>
    <lineage>
        <taxon>Eukaryota</taxon>
        <taxon>Viridiplantae</taxon>
        <taxon>Streptophyta</taxon>
        <taxon>Embryophyta</taxon>
        <taxon>Tracheophyta</taxon>
        <taxon>Spermatophyta</taxon>
        <taxon>Magnoliopsida</taxon>
        <taxon>eudicotyledons</taxon>
        <taxon>Gunneridae</taxon>
        <taxon>Pentapetalae</taxon>
        <taxon>rosids</taxon>
        <taxon>malvids</taxon>
        <taxon>Brassicales</taxon>
        <taxon>Brassicaceae</taxon>
        <taxon>Brassiceae</taxon>
        <taxon>Brassica</taxon>
    </lineage>
</organism>
<dbReference type="AlphaFoldDB" id="A0A8X7UJZ4"/>
<evidence type="ECO:0000313" key="2">
    <source>
        <dbReference type="Proteomes" id="UP000886595"/>
    </source>
</evidence>
<reference evidence="1 2" key="1">
    <citation type="submission" date="2020-02" db="EMBL/GenBank/DDBJ databases">
        <authorList>
            <person name="Ma Q."/>
            <person name="Huang Y."/>
            <person name="Song X."/>
            <person name="Pei D."/>
        </authorList>
    </citation>
    <scope>NUCLEOTIDE SEQUENCE [LARGE SCALE GENOMIC DNA]</scope>
    <source>
        <strain evidence="1">Sxm20200214</strain>
        <tissue evidence="1">Leaf</tissue>
    </source>
</reference>
<protein>
    <submittedName>
        <fullName evidence="1">Uncharacterized protein</fullName>
    </submittedName>
</protein>
<keyword evidence="2" id="KW-1185">Reference proteome</keyword>
<gene>
    <name evidence="1" type="ORF">Bca52824_053850</name>
</gene>
<dbReference type="EMBL" id="JAAMPC010000011">
    <property type="protein sequence ID" value="KAG2282630.1"/>
    <property type="molecule type" value="Genomic_DNA"/>
</dbReference>
<dbReference type="Proteomes" id="UP000886595">
    <property type="component" value="Unassembled WGS sequence"/>
</dbReference>